<feature type="signal peptide" evidence="3">
    <location>
        <begin position="1"/>
        <end position="22"/>
    </location>
</feature>
<evidence type="ECO:0000313" key="5">
    <source>
        <dbReference type="Proteomes" id="UP000298471"/>
    </source>
</evidence>
<protein>
    <submittedName>
        <fullName evidence="4">Uncharacterized protein</fullName>
    </submittedName>
</protein>
<evidence type="ECO:0000256" key="2">
    <source>
        <dbReference type="SAM" id="Phobius"/>
    </source>
</evidence>
<gene>
    <name evidence="4" type="ORF">E5K02_16375</name>
</gene>
<feature type="compositionally biased region" description="Pro residues" evidence="1">
    <location>
        <begin position="327"/>
        <end position="341"/>
    </location>
</feature>
<dbReference type="Proteomes" id="UP000298471">
    <property type="component" value="Unassembled WGS sequence"/>
</dbReference>
<comment type="caution">
    <text evidence="4">The sequence shown here is derived from an EMBL/GenBank/DDBJ whole genome shotgun (WGS) entry which is preliminary data.</text>
</comment>
<reference evidence="4 5" key="1">
    <citation type="submission" date="2019-04" db="EMBL/GenBank/DDBJ databases">
        <authorList>
            <person name="Feng G."/>
            <person name="Zhang J."/>
            <person name="Zhu H."/>
        </authorList>
    </citation>
    <scope>NUCLEOTIDE SEQUENCE [LARGE SCALE GENOMIC DNA]</scope>
    <source>
        <strain evidence="4 5">9PBR-1</strain>
    </source>
</reference>
<dbReference type="OrthoDB" id="881222at2"/>
<evidence type="ECO:0000313" key="4">
    <source>
        <dbReference type="EMBL" id="TGE26372.1"/>
    </source>
</evidence>
<evidence type="ECO:0000256" key="1">
    <source>
        <dbReference type="SAM" id="MobiDB-lite"/>
    </source>
</evidence>
<organism evidence="4 5">
    <name type="scientific">Hymenobacter metallicola</name>
    <dbReference type="NCBI Taxonomy" id="2563114"/>
    <lineage>
        <taxon>Bacteria</taxon>
        <taxon>Pseudomonadati</taxon>
        <taxon>Bacteroidota</taxon>
        <taxon>Cytophagia</taxon>
        <taxon>Cytophagales</taxon>
        <taxon>Hymenobacteraceae</taxon>
        <taxon>Hymenobacter</taxon>
    </lineage>
</organism>
<dbReference type="EMBL" id="SRMB01000003">
    <property type="protein sequence ID" value="TGE26372.1"/>
    <property type="molecule type" value="Genomic_DNA"/>
</dbReference>
<feature type="region of interest" description="Disordered" evidence="1">
    <location>
        <begin position="143"/>
        <end position="163"/>
    </location>
</feature>
<sequence length="520" mass="55135">MTLSHRVIALFTGLLLTTSGYAQTPLGQPTLDEQKVQIWCATVRYVYDDNNRPNLKSSLNCGGSLADFVTSIKADSQKVYSMLYQPLEGKGTMYKGLGSDKSRLQKLTTEIVTKLQASPARRADAARMAKLTTLKEQLDAYLTNGTPPADLNSDVTAAGADTEDTSVADEASLAASDAGVGQGAAEGNAIAPRPAAASESLMSKLFAPLALILSLLSIFLYVMLRRSISALGTRADRHRSELESVKAAALSGSAPSAGVVAAAAAPKRITPELQREIERMVQQRVAEELAKHQSSATAAPKVEAPAPRQAPPVAQAANRAANTPARPAAPAPKPAPAPTPPVQNQFQNIASAPTTHAPPQVPMHETAPVPQPIPSGSPASAPRDDFDSLVPPVQLPGPETWETPAPVAAAPAASTPTRYYVKVPVNGGFSEYDLQEQPQHDSIYEITPDPRVPERATFRVTANTGVHAYAIQSAQYSLREACAYQQPNGPVSRIVTDKDGTLIKSNGAWQIEQKAVIHFE</sequence>
<feature type="compositionally biased region" description="Polar residues" evidence="1">
    <location>
        <begin position="345"/>
        <end position="354"/>
    </location>
</feature>
<keyword evidence="3" id="KW-0732">Signal</keyword>
<dbReference type="RefSeq" id="WP_135396282.1">
    <property type="nucleotide sequence ID" value="NZ_SRMB01000003.1"/>
</dbReference>
<accession>A0A4Z0QCD8</accession>
<feature type="transmembrane region" description="Helical" evidence="2">
    <location>
        <begin position="205"/>
        <end position="224"/>
    </location>
</feature>
<keyword evidence="2" id="KW-0472">Membrane</keyword>
<proteinExistence type="predicted"/>
<evidence type="ECO:0000256" key="3">
    <source>
        <dbReference type="SAM" id="SignalP"/>
    </source>
</evidence>
<feature type="compositionally biased region" description="Low complexity" evidence="1">
    <location>
        <begin position="304"/>
        <end position="326"/>
    </location>
</feature>
<keyword evidence="2" id="KW-1133">Transmembrane helix</keyword>
<name>A0A4Z0QCD8_9BACT</name>
<feature type="region of interest" description="Disordered" evidence="1">
    <location>
        <begin position="284"/>
        <end position="404"/>
    </location>
</feature>
<feature type="chain" id="PRO_5021314787" evidence="3">
    <location>
        <begin position="23"/>
        <end position="520"/>
    </location>
</feature>
<dbReference type="AlphaFoldDB" id="A0A4Z0QCD8"/>
<keyword evidence="2" id="KW-0812">Transmembrane</keyword>
<keyword evidence="5" id="KW-1185">Reference proteome</keyword>